<evidence type="ECO:0000313" key="2">
    <source>
        <dbReference type="Proteomes" id="UP001463408"/>
    </source>
</evidence>
<dbReference type="EMBL" id="JBEHEF010000009">
    <property type="protein sequence ID" value="MEQ9938409.1"/>
    <property type="molecule type" value="Genomic_DNA"/>
</dbReference>
<sequence length="114" mass="12901">MKVSALTLLILHINSLIDSGNYADITVGDIHKAIEGKRVLRFLKEQAGEDIDLSIHLDSQVYGDFESYYENQLENIYGGYAGQERRKWGIENSGLCLVLAWTNEIIQQGQGLKW</sequence>
<comment type="caution">
    <text evidence="1">The sequence shown here is derived from an EMBL/GenBank/DDBJ whole genome shotgun (WGS) entry which is preliminary data.</text>
</comment>
<name>A0ABV1PB69_9GAMM</name>
<evidence type="ECO:0000313" key="1">
    <source>
        <dbReference type="EMBL" id="MEQ9938409.1"/>
    </source>
</evidence>
<keyword evidence="2" id="KW-1185">Reference proteome</keyword>
<dbReference type="Proteomes" id="UP001463408">
    <property type="component" value="Unassembled WGS sequence"/>
</dbReference>
<dbReference type="RefSeq" id="WP_129707028.1">
    <property type="nucleotide sequence ID" value="NZ_JBEHEF010000009.1"/>
</dbReference>
<proteinExistence type="predicted"/>
<gene>
    <name evidence="1" type="ORF">ABRQ07_12425</name>
</gene>
<accession>A0ABV1PB69</accession>
<protein>
    <submittedName>
        <fullName evidence="1">Uncharacterized protein</fullName>
    </submittedName>
</protein>
<reference evidence="1 2" key="1">
    <citation type="submission" date="2024-06" db="EMBL/GenBank/DDBJ databases">
        <title>Pangenomics to understand the prophage dynamics in the radiating lineages of P. brasiliense.</title>
        <authorList>
            <person name="Pardeshi L.A."/>
            <person name="Van Duivenbode I."/>
            <person name="Jonkheer E.M."/>
            <person name="Pel M.J.C."/>
            <person name="Kupczok A."/>
            <person name="De Ridder D."/>
            <person name="Smit S."/>
            <person name="Van Der Lee T.J."/>
        </authorList>
    </citation>
    <scope>NUCLEOTIDE SEQUENCE [LARGE SCALE GENOMIC DNA]</scope>
    <source>
        <strain evidence="1 2">PD 8607</strain>
    </source>
</reference>
<organism evidence="1 2">
    <name type="scientific">Pectobacterium polonicum</name>
    <dbReference type="NCBI Taxonomy" id="2485124"/>
    <lineage>
        <taxon>Bacteria</taxon>
        <taxon>Pseudomonadati</taxon>
        <taxon>Pseudomonadota</taxon>
        <taxon>Gammaproteobacteria</taxon>
        <taxon>Enterobacterales</taxon>
        <taxon>Pectobacteriaceae</taxon>
        <taxon>Pectobacterium</taxon>
    </lineage>
</organism>